<evidence type="ECO:0000256" key="3">
    <source>
        <dbReference type="ARBA" id="ARBA00022801"/>
    </source>
</evidence>
<evidence type="ECO:0000256" key="2">
    <source>
        <dbReference type="ARBA" id="ARBA00012744"/>
    </source>
</evidence>
<dbReference type="Gene3D" id="3.20.20.80">
    <property type="entry name" value="Glycosidases"/>
    <property type="match status" value="1"/>
</dbReference>
<organism evidence="8 9">
    <name type="scientific">Megalurothrips usitatus</name>
    <name type="common">bean blossom thrips</name>
    <dbReference type="NCBI Taxonomy" id="439358"/>
    <lineage>
        <taxon>Eukaryota</taxon>
        <taxon>Metazoa</taxon>
        <taxon>Ecdysozoa</taxon>
        <taxon>Arthropoda</taxon>
        <taxon>Hexapoda</taxon>
        <taxon>Insecta</taxon>
        <taxon>Pterygota</taxon>
        <taxon>Neoptera</taxon>
        <taxon>Paraneoptera</taxon>
        <taxon>Thysanoptera</taxon>
        <taxon>Terebrantia</taxon>
        <taxon>Thripoidea</taxon>
        <taxon>Thripidae</taxon>
        <taxon>Megalurothrips</taxon>
    </lineage>
</organism>
<feature type="compositionally biased region" description="Pro residues" evidence="7">
    <location>
        <begin position="23"/>
        <end position="32"/>
    </location>
</feature>
<evidence type="ECO:0000313" key="9">
    <source>
        <dbReference type="Proteomes" id="UP001075354"/>
    </source>
</evidence>
<dbReference type="GO" id="GO:0005975">
    <property type="term" value="P:carbohydrate metabolic process"/>
    <property type="evidence" value="ECO:0007669"/>
    <property type="project" value="InterPro"/>
</dbReference>
<reference evidence="8" key="1">
    <citation type="submission" date="2022-12" db="EMBL/GenBank/DDBJ databases">
        <title>Chromosome-level genome assembly of the bean flower thrips Megalurothrips usitatus.</title>
        <authorList>
            <person name="Ma L."/>
            <person name="Liu Q."/>
            <person name="Li H."/>
            <person name="Cai W."/>
        </authorList>
    </citation>
    <scope>NUCLEOTIDE SEQUENCE</scope>
    <source>
        <strain evidence="8">Cailab_2022a</strain>
    </source>
</reference>
<evidence type="ECO:0000256" key="5">
    <source>
        <dbReference type="PROSITE-ProRule" id="PRU10055"/>
    </source>
</evidence>
<evidence type="ECO:0000256" key="7">
    <source>
        <dbReference type="SAM" id="MobiDB-lite"/>
    </source>
</evidence>
<dbReference type="InterPro" id="IPR018120">
    <property type="entry name" value="Glyco_hydro_1_AS"/>
</dbReference>
<dbReference type="GO" id="GO:0008422">
    <property type="term" value="F:beta-glucosidase activity"/>
    <property type="evidence" value="ECO:0007669"/>
    <property type="project" value="TreeGrafter"/>
</dbReference>
<name>A0AAV7XB44_9NEOP</name>
<dbReference type="EMBL" id="JAPTSV010000013">
    <property type="protein sequence ID" value="KAJ1521663.1"/>
    <property type="molecule type" value="Genomic_DNA"/>
</dbReference>
<comment type="similarity">
    <text evidence="1 6">Belongs to the glycosyl hydrolase 1 family.</text>
</comment>
<comment type="caution">
    <text evidence="8">The sequence shown here is derived from an EMBL/GenBank/DDBJ whole genome shotgun (WGS) entry which is preliminary data.</text>
</comment>
<protein>
    <recommendedName>
        <fullName evidence="2">beta-glucosidase</fullName>
        <ecNumber evidence="2">3.2.1.21</ecNumber>
    </recommendedName>
</protein>
<dbReference type="AlphaFoldDB" id="A0AAV7XB44"/>
<accession>A0AAV7XB44</accession>
<gene>
    <name evidence="8" type="ORF">ONE63_003309</name>
</gene>
<evidence type="ECO:0000256" key="6">
    <source>
        <dbReference type="RuleBase" id="RU003690"/>
    </source>
</evidence>
<dbReference type="Proteomes" id="UP001075354">
    <property type="component" value="Chromosome 13"/>
</dbReference>
<dbReference type="PANTHER" id="PTHR10353">
    <property type="entry name" value="GLYCOSYL HYDROLASE"/>
    <property type="match status" value="1"/>
</dbReference>
<dbReference type="SUPFAM" id="SSF51445">
    <property type="entry name" value="(Trans)glycosidases"/>
    <property type="match status" value="1"/>
</dbReference>
<evidence type="ECO:0000256" key="1">
    <source>
        <dbReference type="ARBA" id="ARBA00010838"/>
    </source>
</evidence>
<keyword evidence="4" id="KW-0326">Glycosidase</keyword>
<feature type="region of interest" description="Disordered" evidence="7">
    <location>
        <begin position="1"/>
        <end position="36"/>
    </location>
</feature>
<dbReference type="InterPro" id="IPR001360">
    <property type="entry name" value="Glyco_hydro_1"/>
</dbReference>
<dbReference type="PANTHER" id="PTHR10353:SF36">
    <property type="entry name" value="LP05116P"/>
    <property type="match status" value="1"/>
</dbReference>
<proteinExistence type="inferred from homology"/>
<dbReference type="PRINTS" id="PR00131">
    <property type="entry name" value="GLHYDRLASE1"/>
</dbReference>
<feature type="active site" description="Nucleophile" evidence="5">
    <location>
        <position position="443"/>
    </location>
</feature>
<feature type="compositionally biased region" description="Basic and acidic residues" evidence="7">
    <location>
        <begin position="1"/>
        <end position="12"/>
    </location>
</feature>
<dbReference type="Pfam" id="PF00232">
    <property type="entry name" value="Glyco_hydro_1"/>
    <property type="match status" value="1"/>
</dbReference>
<sequence length="566" mass="62711">MRRRSESCARRDHPARRGAAAAPTPPRPPTRPSPARMRAATATCACLVLALAARAAVASVLAVPPAAATSGVSADGGDVDAGRIPSDFFIGVGSAAYQVEGAWNYSDKGLSTTDVAYNSRPDGGGQVACDFFHKYREDVQLLKRLGVSHYRFSIAWARLMPTGEPGVVSEDGKKFYSDLIDELRNNNIEPLVTLWHVDYPYALEKSIGGWQNASMVDYFEAYATTAFRLFGDRVRWWSTLNEPHMFCVYGAGHGRMGASRVQQGYSEYRCGHHVLLAHARAYRAYKRDFAHYGGKVGLTVDSYFTRPVTTDYDDVLAAERHQQFEVGWFLDPILGATGDYPPMMRAAVGDGRLPEFTEHEKTELRGSLDYIGLNTYYGWSARNGVPENAGNPSYERDQGVIIPEAADMNNPPGGFTWSPWSLRSTLLWMRDRYRPSIPFVITENGFSTTATTDSLEDNDRIAYFSTWMREMLSVMRNDKVDIAGYFVWTLLDDFEWGNGYEPKLGLVHVDFDSPNRTRTPKASFQFIADVIANGTVPERNLPSSAPAAATAPLLVALLLSSAYSML</sequence>
<evidence type="ECO:0000313" key="8">
    <source>
        <dbReference type="EMBL" id="KAJ1521663.1"/>
    </source>
</evidence>
<dbReference type="EC" id="3.2.1.21" evidence="2"/>
<dbReference type="PROSITE" id="PS00572">
    <property type="entry name" value="GLYCOSYL_HYDROL_F1_1"/>
    <property type="match status" value="1"/>
</dbReference>
<evidence type="ECO:0000256" key="4">
    <source>
        <dbReference type="ARBA" id="ARBA00023295"/>
    </source>
</evidence>
<keyword evidence="3" id="KW-0378">Hydrolase</keyword>
<dbReference type="InterPro" id="IPR017853">
    <property type="entry name" value="GH"/>
</dbReference>
<keyword evidence="9" id="KW-1185">Reference proteome</keyword>